<dbReference type="Proteomes" id="UP001186944">
    <property type="component" value="Unassembled WGS sequence"/>
</dbReference>
<proteinExistence type="predicted"/>
<dbReference type="SMART" id="SM00343">
    <property type="entry name" value="ZnF_C2HC"/>
    <property type="match status" value="2"/>
</dbReference>
<dbReference type="EMBL" id="VSWD01000004">
    <property type="protein sequence ID" value="KAK3105012.1"/>
    <property type="molecule type" value="Genomic_DNA"/>
</dbReference>
<keyword evidence="1" id="KW-0479">Metal-binding</keyword>
<reference evidence="3" key="1">
    <citation type="submission" date="2019-08" db="EMBL/GenBank/DDBJ databases">
        <title>The improved chromosome-level genome for the pearl oyster Pinctada fucata martensii using PacBio sequencing and Hi-C.</title>
        <authorList>
            <person name="Zheng Z."/>
        </authorList>
    </citation>
    <scope>NUCLEOTIDE SEQUENCE</scope>
    <source>
        <strain evidence="3">ZZ-2019</strain>
        <tissue evidence="3">Adductor muscle</tissue>
    </source>
</reference>
<dbReference type="Gene3D" id="4.10.60.10">
    <property type="entry name" value="Zinc finger, CCHC-type"/>
    <property type="match status" value="1"/>
</dbReference>
<evidence type="ECO:0000256" key="1">
    <source>
        <dbReference type="PROSITE-ProRule" id="PRU00047"/>
    </source>
</evidence>
<dbReference type="GO" id="GO:0008270">
    <property type="term" value="F:zinc ion binding"/>
    <property type="evidence" value="ECO:0007669"/>
    <property type="project" value="UniProtKB-KW"/>
</dbReference>
<organism evidence="3 4">
    <name type="scientific">Pinctada imbricata</name>
    <name type="common">Atlantic pearl-oyster</name>
    <name type="synonym">Pinctada martensii</name>
    <dbReference type="NCBI Taxonomy" id="66713"/>
    <lineage>
        <taxon>Eukaryota</taxon>
        <taxon>Metazoa</taxon>
        <taxon>Spiralia</taxon>
        <taxon>Lophotrochozoa</taxon>
        <taxon>Mollusca</taxon>
        <taxon>Bivalvia</taxon>
        <taxon>Autobranchia</taxon>
        <taxon>Pteriomorphia</taxon>
        <taxon>Pterioida</taxon>
        <taxon>Pterioidea</taxon>
        <taxon>Pteriidae</taxon>
        <taxon>Pinctada</taxon>
    </lineage>
</organism>
<dbReference type="PANTHER" id="PTHR33194">
    <property type="entry name" value="ZINC KNUCKLE DOMAINCONTAINING PROTEIN"/>
    <property type="match status" value="1"/>
</dbReference>
<dbReference type="InterPro" id="IPR001878">
    <property type="entry name" value="Znf_CCHC"/>
</dbReference>
<feature type="domain" description="CCHC-type" evidence="2">
    <location>
        <begin position="287"/>
        <end position="301"/>
    </location>
</feature>
<evidence type="ECO:0000313" key="4">
    <source>
        <dbReference type="Proteomes" id="UP001186944"/>
    </source>
</evidence>
<dbReference type="AlphaFoldDB" id="A0AA88YQZ8"/>
<dbReference type="Pfam" id="PF00098">
    <property type="entry name" value="zf-CCHC"/>
    <property type="match status" value="1"/>
</dbReference>
<dbReference type="PROSITE" id="PS50158">
    <property type="entry name" value="ZF_CCHC"/>
    <property type="match status" value="1"/>
</dbReference>
<dbReference type="Pfam" id="PF03732">
    <property type="entry name" value="Retrotrans_gag"/>
    <property type="match status" value="1"/>
</dbReference>
<name>A0AA88YQZ8_PINIB</name>
<evidence type="ECO:0000259" key="2">
    <source>
        <dbReference type="PROSITE" id="PS50158"/>
    </source>
</evidence>
<comment type="caution">
    <text evidence="3">The sequence shown here is derived from an EMBL/GenBank/DDBJ whole genome shotgun (WGS) entry which is preliminary data.</text>
</comment>
<dbReference type="InterPro" id="IPR036875">
    <property type="entry name" value="Znf_CCHC_sf"/>
</dbReference>
<dbReference type="PANTHER" id="PTHR33194:SF4">
    <property type="entry name" value="CCHC-TYPE DOMAIN-CONTAINING PROTEIN"/>
    <property type="match status" value="1"/>
</dbReference>
<gene>
    <name evidence="3" type="ORF">FSP39_015154</name>
</gene>
<keyword evidence="4" id="KW-1185">Reference proteome</keyword>
<sequence length="306" mass="34736">MTHNYELRSKKMATGGKETSEIAGENINMEELINGLSQALRKSSSGGNANISIETFRGNPEDDANKWLEKFEAWVAFNGWTNEPEKVASALRLKLDGAALSWFRGLSSAIVGNTATLFDKFRHYFNTLHPTWMLEQQLYDRTMGSEENLESYITDVEARCQRLNKAEQEKTTAFIRGLNPSLRMFVIQKNPGSFREAVQSARLAKESMTMSNPTQTEVMRSIEQQGKAIADLTTVLCQMKDRNDPSVKRTRDVKCQLCSKNGHEAQECRQFSVSRREDNNRDRNKQCFKCLTYGHIARNCPGNQGK</sequence>
<keyword evidence="1" id="KW-0862">Zinc</keyword>
<evidence type="ECO:0000313" key="3">
    <source>
        <dbReference type="EMBL" id="KAK3105012.1"/>
    </source>
</evidence>
<accession>A0AA88YQZ8</accession>
<dbReference type="SUPFAM" id="SSF57756">
    <property type="entry name" value="Retrovirus zinc finger-like domains"/>
    <property type="match status" value="1"/>
</dbReference>
<keyword evidence="1" id="KW-0863">Zinc-finger</keyword>
<dbReference type="GO" id="GO:0003676">
    <property type="term" value="F:nucleic acid binding"/>
    <property type="evidence" value="ECO:0007669"/>
    <property type="project" value="InterPro"/>
</dbReference>
<dbReference type="InterPro" id="IPR005162">
    <property type="entry name" value="Retrotrans_gag_dom"/>
</dbReference>
<protein>
    <recommendedName>
        <fullName evidence="2">CCHC-type domain-containing protein</fullName>
    </recommendedName>
</protein>